<gene>
    <name evidence="2" type="ORF">B0T20DRAFT_97135</name>
</gene>
<organism evidence="2 3">
    <name type="scientific">Sordaria brevicollis</name>
    <dbReference type="NCBI Taxonomy" id="83679"/>
    <lineage>
        <taxon>Eukaryota</taxon>
        <taxon>Fungi</taxon>
        <taxon>Dikarya</taxon>
        <taxon>Ascomycota</taxon>
        <taxon>Pezizomycotina</taxon>
        <taxon>Sordariomycetes</taxon>
        <taxon>Sordariomycetidae</taxon>
        <taxon>Sordariales</taxon>
        <taxon>Sordariaceae</taxon>
        <taxon>Sordaria</taxon>
    </lineage>
</organism>
<dbReference type="EMBL" id="JAUTDP010000015">
    <property type="protein sequence ID" value="KAK3388525.1"/>
    <property type="molecule type" value="Genomic_DNA"/>
</dbReference>
<accession>A0AAE0U2T2</accession>
<evidence type="ECO:0000256" key="1">
    <source>
        <dbReference type="SAM" id="MobiDB-lite"/>
    </source>
</evidence>
<proteinExistence type="predicted"/>
<protein>
    <submittedName>
        <fullName evidence="2">Uncharacterized protein</fullName>
    </submittedName>
</protein>
<evidence type="ECO:0000313" key="2">
    <source>
        <dbReference type="EMBL" id="KAK3388525.1"/>
    </source>
</evidence>
<feature type="region of interest" description="Disordered" evidence="1">
    <location>
        <begin position="25"/>
        <end position="44"/>
    </location>
</feature>
<dbReference type="Proteomes" id="UP001281003">
    <property type="component" value="Unassembled WGS sequence"/>
</dbReference>
<name>A0AAE0U2T2_SORBR</name>
<comment type="caution">
    <text evidence="2">The sequence shown here is derived from an EMBL/GenBank/DDBJ whole genome shotgun (WGS) entry which is preliminary data.</text>
</comment>
<dbReference type="AlphaFoldDB" id="A0AAE0U2T2"/>
<reference evidence="2" key="2">
    <citation type="submission" date="2023-07" db="EMBL/GenBank/DDBJ databases">
        <authorList>
            <consortium name="Lawrence Berkeley National Laboratory"/>
            <person name="Haridas S."/>
            <person name="Hensen N."/>
            <person name="Bonometti L."/>
            <person name="Westerberg I."/>
            <person name="Brannstrom I.O."/>
            <person name="Guillou S."/>
            <person name="Cros-Aarteil S."/>
            <person name="Calhoun S."/>
            <person name="Kuo A."/>
            <person name="Mondo S."/>
            <person name="Pangilinan J."/>
            <person name="Riley R."/>
            <person name="LaButti K."/>
            <person name="Andreopoulos B."/>
            <person name="Lipzen A."/>
            <person name="Chen C."/>
            <person name="Yanf M."/>
            <person name="Daum C."/>
            <person name="Ng V."/>
            <person name="Clum A."/>
            <person name="Steindorff A."/>
            <person name="Ohm R."/>
            <person name="Martin F."/>
            <person name="Silar P."/>
            <person name="Natvig D."/>
            <person name="Lalanne C."/>
            <person name="Gautier V."/>
            <person name="Ament-velasquez S.L."/>
            <person name="Kruys A."/>
            <person name="Hutchinson M.I."/>
            <person name="Powell A.J."/>
            <person name="Barry K."/>
            <person name="Miller A.N."/>
            <person name="Grigoriev I.V."/>
            <person name="Debuchy R."/>
            <person name="Gladieux P."/>
            <person name="Thoren M.H."/>
            <person name="Johannesson H."/>
        </authorList>
    </citation>
    <scope>NUCLEOTIDE SEQUENCE</scope>
    <source>
        <strain evidence="2">FGSC 1904</strain>
    </source>
</reference>
<sequence length="322" mass="36146">MVSCALPSLLVFLSPNIFSDDRPSLLPGNSSQKFAPPTDGRPPQRLNEIWPPSTDLAILNERIAILQKSFLEFEAGGGHSCRYDTEEAEWILGRNNDMIEEGIRDAGQELEGEMISKLEGWVQEDVDTKGEEIRQEIDEQVSLEVQEQVEKQTGKALANISAAIVAEVRRKWDRDRDTTQEQRRRRLLEDQDHQLLTTRDEEVVRQVVKEEVKEAITQTMLGAGGMVTQIVTEVTTRMMSAQLGLGGQNSTKTKQLDDAFELAVGDILDKFAHETTTDEMLRVFHVLQTKPNSAALYNVCGAKEQVELQRGLVEEWKKPGGS</sequence>
<evidence type="ECO:0000313" key="3">
    <source>
        <dbReference type="Proteomes" id="UP001281003"/>
    </source>
</evidence>
<keyword evidence="3" id="KW-1185">Reference proteome</keyword>
<reference evidence="2" key="1">
    <citation type="journal article" date="2023" name="Mol. Phylogenet. Evol.">
        <title>Genome-scale phylogeny and comparative genomics of the fungal order Sordariales.</title>
        <authorList>
            <person name="Hensen N."/>
            <person name="Bonometti L."/>
            <person name="Westerberg I."/>
            <person name="Brannstrom I.O."/>
            <person name="Guillou S."/>
            <person name="Cros-Aarteil S."/>
            <person name="Calhoun S."/>
            <person name="Haridas S."/>
            <person name="Kuo A."/>
            <person name="Mondo S."/>
            <person name="Pangilinan J."/>
            <person name="Riley R."/>
            <person name="LaButti K."/>
            <person name="Andreopoulos B."/>
            <person name="Lipzen A."/>
            <person name="Chen C."/>
            <person name="Yan M."/>
            <person name="Daum C."/>
            <person name="Ng V."/>
            <person name="Clum A."/>
            <person name="Steindorff A."/>
            <person name="Ohm R.A."/>
            <person name="Martin F."/>
            <person name="Silar P."/>
            <person name="Natvig D.O."/>
            <person name="Lalanne C."/>
            <person name="Gautier V."/>
            <person name="Ament-Velasquez S.L."/>
            <person name="Kruys A."/>
            <person name="Hutchinson M.I."/>
            <person name="Powell A.J."/>
            <person name="Barry K."/>
            <person name="Miller A.N."/>
            <person name="Grigoriev I.V."/>
            <person name="Debuchy R."/>
            <person name="Gladieux P."/>
            <person name="Hiltunen Thoren M."/>
            <person name="Johannesson H."/>
        </authorList>
    </citation>
    <scope>NUCLEOTIDE SEQUENCE</scope>
    <source>
        <strain evidence="2">FGSC 1904</strain>
    </source>
</reference>